<evidence type="ECO:0000259" key="1">
    <source>
        <dbReference type="Pfam" id="PF21012"/>
    </source>
</evidence>
<dbReference type="InterPro" id="IPR049236">
    <property type="entry name" value="DUF6850"/>
</dbReference>
<dbReference type="Pfam" id="PF21012">
    <property type="entry name" value="DUF6850"/>
    <property type="match status" value="1"/>
</dbReference>
<keyword evidence="3" id="KW-1185">Reference proteome</keyword>
<accession>A0A399SVF9</accession>
<protein>
    <recommendedName>
        <fullName evidence="1">DUF6850 domain-containing protein</fullName>
    </recommendedName>
</protein>
<proteinExistence type="predicted"/>
<feature type="domain" description="DUF6850" evidence="1">
    <location>
        <begin position="50"/>
        <end position="519"/>
    </location>
</feature>
<dbReference type="OrthoDB" id="662051at2"/>
<reference evidence="2 3" key="1">
    <citation type="submission" date="2018-08" db="EMBL/GenBank/DDBJ databases">
        <title>Pallidiluteibacterium maritimus gen. nov., sp. nov., isolated from coastal sediment.</title>
        <authorList>
            <person name="Zhou L.Y."/>
        </authorList>
    </citation>
    <scope>NUCLEOTIDE SEQUENCE [LARGE SCALE GENOMIC DNA]</scope>
    <source>
        <strain evidence="2 3">XSD2</strain>
    </source>
</reference>
<evidence type="ECO:0000313" key="2">
    <source>
        <dbReference type="EMBL" id="RIJ45973.1"/>
    </source>
</evidence>
<dbReference type="EMBL" id="QWGR01000018">
    <property type="protein sequence ID" value="RIJ45973.1"/>
    <property type="molecule type" value="Genomic_DNA"/>
</dbReference>
<sequence>MKEHRKIPLFFLALVMSFQTLAQKQDSLRNSLSSEKILLLNTLWSESGNAAGLQSFDIQYRLGTARLLYQHENGDYHRFQEGEKQNQYGFQTYGYQKLNNWKFYGAFSYYSQEEKKVKWVDVLNPYDDNPYTLGDGTGGTYRKEFFDMQVRGALKLSSLIDLGFDVKYQTGVGARRKDPRPTNKATEFDFKPGIVFRPGKFMAGLNLHLQTAKEDISLKTLSDSTYNFYHFRGMGVYSATTEMDDRSNQSTLLGAGLQLGWKGDRLSNLTEISFFQKETDIKRGKLSPIQLVLLEKFQTEAASTFILRNTSGSIHKLKLYFTDKHIYGHEPVMEPKATQEKFHWETIAKYVLYWHREDNFGFDYSWYTFQDRDHINWGVKAGAMITGSETSYYFVPEKNKQKLNQYKINAAVEKEISTSVADIILSANGAYRKGFNSRLNLVSDPALLETTHTEMVHHDFDYWNKGMTELGGKIQLARRVKMYEHRVQLYTGIDYTKRFSQMTGDPEKNSTSIQVGINF</sequence>
<dbReference type="AlphaFoldDB" id="A0A399SVF9"/>
<dbReference type="RefSeq" id="WP_119439935.1">
    <property type="nucleotide sequence ID" value="NZ_QWGR01000018.1"/>
</dbReference>
<dbReference type="Proteomes" id="UP000265926">
    <property type="component" value="Unassembled WGS sequence"/>
</dbReference>
<comment type="caution">
    <text evidence="2">The sequence shown here is derived from an EMBL/GenBank/DDBJ whole genome shotgun (WGS) entry which is preliminary data.</text>
</comment>
<gene>
    <name evidence="2" type="ORF">D1614_20865</name>
</gene>
<organism evidence="2 3">
    <name type="scientific">Maribellus luteus</name>
    <dbReference type="NCBI Taxonomy" id="2305463"/>
    <lineage>
        <taxon>Bacteria</taxon>
        <taxon>Pseudomonadati</taxon>
        <taxon>Bacteroidota</taxon>
        <taxon>Bacteroidia</taxon>
        <taxon>Marinilabiliales</taxon>
        <taxon>Prolixibacteraceae</taxon>
        <taxon>Maribellus</taxon>
    </lineage>
</organism>
<evidence type="ECO:0000313" key="3">
    <source>
        <dbReference type="Proteomes" id="UP000265926"/>
    </source>
</evidence>
<name>A0A399SVF9_9BACT</name>